<keyword evidence="5" id="KW-1185">Reference proteome</keyword>
<evidence type="ECO:0000256" key="1">
    <source>
        <dbReference type="ARBA" id="ARBA00023004"/>
    </source>
</evidence>
<dbReference type="Proteomes" id="UP000244896">
    <property type="component" value="Chromosome"/>
</dbReference>
<dbReference type="GO" id="GO:0046914">
    <property type="term" value="F:transition metal ion binding"/>
    <property type="evidence" value="ECO:0007669"/>
    <property type="project" value="InterPro"/>
</dbReference>
<proteinExistence type="predicted"/>
<dbReference type="InterPro" id="IPR038157">
    <property type="entry name" value="FeoA_core_dom"/>
</dbReference>
<dbReference type="AlphaFoldDB" id="A0A2U8E529"/>
<gene>
    <name evidence="4" type="ORF">CKA38_10750</name>
</gene>
<dbReference type="InterPro" id="IPR008988">
    <property type="entry name" value="Transcriptional_repressor_C"/>
</dbReference>
<evidence type="ECO:0000256" key="2">
    <source>
        <dbReference type="SAM" id="MobiDB-lite"/>
    </source>
</evidence>
<dbReference type="InterPro" id="IPR007167">
    <property type="entry name" value="Fe-transptr_FeoA-like"/>
</dbReference>
<dbReference type="Pfam" id="PF04023">
    <property type="entry name" value="FeoA"/>
    <property type="match status" value="1"/>
</dbReference>
<dbReference type="SUPFAM" id="SSF50037">
    <property type="entry name" value="C-terminal domain of transcriptional repressors"/>
    <property type="match status" value="1"/>
</dbReference>
<dbReference type="RefSeq" id="WP_108825475.1">
    <property type="nucleotide sequence ID" value="NZ_CP023004.1"/>
</dbReference>
<feature type="region of interest" description="Disordered" evidence="2">
    <location>
        <begin position="1"/>
        <end position="22"/>
    </location>
</feature>
<feature type="domain" description="Ferrous iron transporter FeoA-like" evidence="3">
    <location>
        <begin position="18"/>
        <end position="87"/>
    </location>
</feature>
<protein>
    <recommendedName>
        <fullName evidence="3">Ferrous iron transporter FeoA-like domain-containing protein</fullName>
    </recommendedName>
</protein>
<evidence type="ECO:0000259" key="3">
    <source>
        <dbReference type="SMART" id="SM00899"/>
    </source>
</evidence>
<organism evidence="4 5">
    <name type="scientific">Ereboglobus luteus</name>
    <dbReference type="NCBI Taxonomy" id="1796921"/>
    <lineage>
        <taxon>Bacteria</taxon>
        <taxon>Pseudomonadati</taxon>
        <taxon>Verrucomicrobiota</taxon>
        <taxon>Opitutia</taxon>
        <taxon>Opitutales</taxon>
        <taxon>Opitutaceae</taxon>
        <taxon>Ereboglobus</taxon>
    </lineage>
</organism>
<evidence type="ECO:0000313" key="5">
    <source>
        <dbReference type="Proteomes" id="UP000244896"/>
    </source>
</evidence>
<dbReference type="KEGG" id="elut:CKA38_10750"/>
<dbReference type="EMBL" id="CP023004">
    <property type="protein sequence ID" value="AWI09664.1"/>
    <property type="molecule type" value="Genomic_DNA"/>
</dbReference>
<dbReference type="OrthoDB" id="197154at2"/>
<sequence length="96" mass="10244">MTTQPHQRTHGHGAPQRMKLTELPTGASGRVCELSGKVEVCQRLREMGFCESAVVDKISGRHTLLCQLCGVRVALSSVAAQHIVVEPIRGAAGRAA</sequence>
<evidence type="ECO:0000313" key="4">
    <source>
        <dbReference type="EMBL" id="AWI09664.1"/>
    </source>
</evidence>
<keyword evidence="1" id="KW-0408">Iron</keyword>
<name>A0A2U8E529_9BACT</name>
<dbReference type="Gene3D" id="2.30.30.90">
    <property type="match status" value="1"/>
</dbReference>
<accession>A0A2U8E529</accession>
<reference evidence="4 5" key="1">
    <citation type="journal article" date="2018" name="Syst. Appl. Microbiol.">
        <title>Ereboglobus luteus gen. nov. sp. nov. from cockroach guts, and new insights into the oxygen relationship of the genera Opitutus and Didymococcus (Verrucomicrobia: Opitutaceae).</title>
        <authorList>
            <person name="Tegtmeier D."/>
            <person name="Belitz A."/>
            <person name="Radek R."/>
            <person name="Heimerl T."/>
            <person name="Brune A."/>
        </authorList>
    </citation>
    <scope>NUCLEOTIDE SEQUENCE [LARGE SCALE GENOMIC DNA]</scope>
    <source>
        <strain evidence="4 5">Ho45</strain>
    </source>
</reference>
<dbReference type="SMART" id="SM00899">
    <property type="entry name" value="FeoA"/>
    <property type="match status" value="1"/>
</dbReference>